<proteinExistence type="predicted"/>
<sequence>MPTSRDTTASCDDVWNVLANGWTYATWVVGASRIRAVDNTWPAAGSAIHHSVGAWPAVLSDVTRSVGTHVEREIRLEARALPFGKASITLRLHPIATGCRIEIIEHAITAPFDLVPNRIQHLLAHPRNAEALRRLALLAERSTAP</sequence>
<protein>
    <submittedName>
        <fullName evidence="1">SRPBCC family protein</fullName>
    </submittedName>
</protein>
<dbReference type="Pfam" id="PF10604">
    <property type="entry name" value="Polyketide_cyc2"/>
    <property type="match status" value="1"/>
</dbReference>
<evidence type="ECO:0000313" key="2">
    <source>
        <dbReference type="Proteomes" id="UP001185755"/>
    </source>
</evidence>
<keyword evidence="2" id="KW-1185">Reference proteome</keyword>
<evidence type="ECO:0000313" key="1">
    <source>
        <dbReference type="EMBL" id="MDV6264423.1"/>
    </source>
</evidence>
<dbReference type="InterPro" id="IPR019587">
    <property type="entry name" value="Polyketide_cyclase/dehydratase"/>
</dbReference>
<dbReference type="Gene3D" id="3.30.530.20">
    <property type="match status" value="1"/>
</dbReference>
<dbReference type="InterPro" id="IPR023393">
    <property type="entry name" value="START-like_dom_sf"/>
</dbReference>
<dbReference type="EMBL" id="JAWLJX010000013">
    <property type="protein sequence ID" value="MDV6264423.1"/>
    <property type="molecule type" value="Genomic_DNA"/>
</dbReference>
<dbReference type="RefSeq" id="WP_317566470.1">
    <property type="nucleotide sequence ID" value="NZ_JAWLJX010000013.1"/>
</dbReference>
<comment type="caution">
    <text evidence="1">The sequence shown here is derived from an EMBL/GenBank/DDBJ whole genome shotgun (WGS) entry which is preliminary data.</text>
</comment>
<dbReference type="CDD" id="cd07812">
    <property type="entry name" value="SRPBCC"/>
    <property type="match status" value="1"/>
</dbReference>
<organism evidence="1 2">
    <name type="scientific">Rhodococcoides yunnanense</name>
    <dbReference type="NCBI Taxonomy" id="278209"/>
    <lineage>
        <taxon>Bacteria</taxon>
        <taxon>Bacillati</taxon>
        <taxon>Actinomycetota</taxon>
        <taxon>Actinomycetes</taxon>
        <taxon>Mycobacteriales</taxon>
        <taxon>Nocardiaceae</taxon>
        <taxon>Rhodococcoides</taxon>
    </lineage>
</organism>
<reference evidence="1 2" key="1">
    <citation type="submission" date="2023-10" db="EMBL/GenBank/DDBJ databases">
        <title>Development of a sustainable strategy for remediation of hydrocarbon-contaminated territories based on the waste exchange concept.</title>
        <authorList>
            <person name="Krivoruchko A."/>
        </authorList>
    </citation>
    <scope>NUCLEOTIDE SEQUENCE [LARGE SCALE GENOMIC DNA]</scope>
    <source>
        <strain evidence="1 2">IEGM 1323</strain>
    </source>
</reference>
<gene>
    <name evidence="1" type="ORF">R3P96_24060</name>
</gene>
<name>A0ABU4BJS9_9NOCA</name>
<accession>A0ABU4BJS9</accession>
<dbReference type="SUPFAM" id="SSF55961">
    <property type="entry name" value="Bet v1-like"/>
    <property type="match status" value="1"/>
</dbReference>
<dbReference type="Proteomes" id="UP001185755">
    <property type="component" value="Unassembled WGS sequence"/>
</dbReference>